<reference evidence="3 4" key="1">
    <citation type="submission" date="2019-12" db="EMBL/GenBank/DDBJ databases">
        <title>Auraticoccus cholistani sp. nov., an actinomycete isolated from soil of Cholistan desert.</title>
        <authorList>
            <person name="Cheema M.T."/>
        </authorList>
    </citation>
    <scope>NUCLEOTIDE SEQUENCE [LARGE SCALE GENOMIC DNA]</scope>
    <source>
        <strain evidence="3 4">F435</strain>
    </source>
</reference>
<feature type="transmembrane region" description="Helical" evidence="1">
    <location>
        <begin position="29"/>
        <end position="53"/>
    </location>
</feature>
<gene>
    <name evidence="3" type="ORF">GC722_05790</name>
</gene>
<feature type="transmembrane region" description="Helical" evidence="1">
    <location>
        <begin position="59"/>
        <end position="78"/>
    </location>
</feature>
<dbReference type="AlphaFoldDB" id="A0A6A9V0K0"/>
<sequence>MQPPPGSVPHPIGQGLAVAVRARRGALALVRMSAVVLTLCFLVVLATVVWLGSVADGPAVLMLLPVLVLLPLVLLLVWGQALVMSGPVLVVDDAGLRLRDLVGWVQVPWRTLQQVSTSRNGAVLELQAPGGIYLNEKPLRRRHHRVPLRNLEVDPAHLLTYLEHRRALAASRPR</sequence>
<dbReference type="EMBL" id="WPCU01000004">
    <property type="protein sequence ID" value="MVA75540.1"/>
    <property type="molecule type" value="Genomic_DNA"/>
</dbReference>
<keyword evidence="1" id="KW-0472">Membrane</keyword>
<keyword evidence="1" id="KW-1133">Transmembrane helix</keyword>
<organism evidence="3 4">
    <name type="scientific">Auraticoccus cholistanensis</name>
    <dbReference type="NCBI Taxonomy" id="2656650"/>
    <lineage>
        <taxon>Bacteria</taxon>
        <taxon>Bacillati</taxon>
        <taxon>Actinomycetota</taxon>
        <taxon>Actinomycetes</taxon>
        <taxon>Propionibacteriales</taxon>
        <taxon>Propionibacteriaceae</taxon>
        <taxon>Auraticoccus</taxon>
    </lineage>
</organism>
<proteinExistence type="predicted"/>
<dbReference type="Pfam" id="PF10756">
    <property type="entry name" value="bPH_6"/>
    <property type="match status" value="1"/>
</dbReference>
<evidence type="ECO:0000259" key="2">
    <source>
        <dbReference type="Pfam" id="PF10756"/>
    </source>
</evidence>
<keyword evidence="1" id="KW-0812">Transmembrane</keyword>
<comment type="caution">
    <text evidence="3">The sequence shown here is derived from an EMBL/GenBank/DDBJ whole genome shotgun (WGS) entry which is preliminary data.</text>
</comment>
<evidence type="ECO:0000313" key="3">
    <source>
        <dbReference type="EMBL" id="MVA75540.1"/>
    </source>
</evidence>
<dbReference type="InterPro" id="IPR019692">
    <property type="entry name" value="CFP-6_PH"/>
</dbReference>
<keyword evidence="4" id="KW-1185">Reference proteome</keyword>
<dbReference type="RefSeq" id="WP_156608662.1">
    <property type="nucleotide sequence ID" value="NZ_WPCU01000004.1"/>
</dbReference>
<dbReference type="Proteomes" id="UP000435304">
    <property type="component" value="Unassembled WGS sequence"/>
</dbReference>
<name>A0A6A9V0K0_9ACTN</name>
<protein>
    <recommendedName>
        <fullName evidence="2">Low molecular weight protein antigen 6 PH domain-containing protein</fullName>
    </recommendedName>
</protein>
<evidence type="ECO:0000313" key="4">
    <source>
        <dbReference type="Proteomes" id="UP000435304"/>
    </source>
</evidence>
<feature type="domain" description="Low molecular weight protein antigen 6 PH" evidence="2">
    <location>
        <begin position="87"/>
        <end position="131"/>
    </location>
</feature>
<accession>A0A6A9V0K0</accession>
<evidence type="ECO:0000256" key="1">
    <source>
        <dbReference type="SAM" id="Phobius"/>
    </source>
</evidence>